<evidence type="ECO:0000256" key="1">
    <source>
        <dbReference type="SAM" id="MobiDB-lite"/>
    </source>
</evidence>
<reference evidence="2 3" key="1">
    <citation type="submission" date="2024-07" db="EMBL/GenBank/DDBJ databases">
        <title>Draft sequence of the Neodothiora populina.</title>
        <authorList>
            <person name="Drown D.D."/>
            <person name="Schuette U.S."/>
            <person name="Buechlein A.B."/>
            <person name="Rusch D.R."/>
            <person name="Winton L.W."/>
            <person name="Adams G.A."/>
        </authorList>
    </citation>
    <scope>NUCLEOTIDE SEQUENCE [LARGE SCALE GENOMIC DNA]</scope>
    <source>
        <strain evidence="2 3">CPC 39397</strain>
    </source>
</reference>
<dbReference type="GeneID" id="95974895"/>
<dbReference type="Proteomes" id="UP001562354">
    <property type="component" value="Unassembled WGS sequence"/>
</dbReference>
<gene>
    <name evidence="2" type="ORF">AAFC00_001192</name>
</gene>
<evidence type="ECO:0000313" key="2">
    <source>
        <dbReference type="EMBL" id="KAL1310972.1"/>
    </source>
</evidence>
<organism evidence="2 3">
    <name type="scientific">Neodothiora populina</name>
    <dbReference type="NCBI Taxonomy" id="2781224"/>
    <lineage>
        <taxon>Eukaryota</taxon>
        <taxon>Fungi</taxon>
        <taxon>Dikarya</taxon>
        <taxon>Ascomycota</taxon>
        <taxon>Pezizomycotina</taxon>
        <taxon>Dothideomycetes</taxon>
        <taxon>Dothideomycetidae</taxon>
        <taxon>Dothideales</taxon>
        <taxon>Dothioraceae</taxon>
        <taxon>Neodothiora</taxon>
    </lineage>
</organism>
<feature type="region of interest" description="Disordered" evidence="1">
    <location>
        <begin position="199"/>
        <end position="223"/>
    </location>
</feature>
<name>A0ABR3PNH0_9PEZI</name>
<protein>
    <recommendedName>
        <fullName evidence="4">Phosphoglycerate mutase-like protein</fullName>
    </recommendedName>
</protein>
<dbReference type="PANTHER" id="PTHR48100">
    <property type="entry name" value="BROAD-SPECIFICITY PHOSPHATASE YOR283W-RELATED"/>
    <property type="match status" value="1"/>
</dbReference>
<dbReference type="PANTHER" id="PTHR48100:SF54">
    <property type="entry name" value="PHOSPHATASE SPAC5H10.03-RELATED"/>
    <property type="match status" value="1"/>
</dbReference>
<dbReference type="RefSeq" id="XP_069203821.1">
    <property type="nucleotide sequence ID" value="XM_069340353.1"/>
</dbReference>
<accession>A0ABR3PNH0</accession>
<dbReference type="InterPro" id="IPR029033">
    <property type="entry name" value="His_PPase_superfam"/>
</dbReference>
<proteinExistence type="predicted"/>
<dbReference type="Pfam" id="PF00300">
    <property type="entry name" value="His_Phos_1"/>
    <property type="match status" value="1"/>
</dbReference>
<dbReference type="SUPFAM" id="SSF53254">
    <property type="entry name" value="Phosphoglycerate mutase-like"/>
    <property type="match status" value="1"/>
</dbReference>
<dbReference type="InterPro" id="IPR050275">
    <property type="entry name" value="PGM_Phosphatase"/>
</dbReference>
<dbReference type="SMART" id="SM00855">
    <property type="entry name" value="PGAM"/>
    <property type="match status" value="1"/>
</dbReference>
<dbReference type="EMBL" id="JBFMKM010000003">
    <property type="protein sequence ID" value="KAL1310972.1"/>
    <property type="molecule type" value="Genomic_DNA"/>
</dbReference>
<dbReference type="InterPro" id="IPR013078">
    <property type="entry name" value="His_Pase_superF_clade-1"/>
</dbReference>
<keyword evidence="3" id="KW-1185">Reference proteome</keyword>
<evidence type="ECO:0000313" key="3">
    <source>
        <dbReference type="Proteomes" id="UP001562354"/>
    </source>
</evidence>
<sequence length="223" mass="24883">MTQKKLHIVRHAQGYHEITPNGHSIHDPQITPLGIENSLLLRSQFPSHHSVDLLLASPLRRAIETALVAFEPATLAPKNLKVVCVPDAQEATAEACDTGSEKEVIEGWFGDKVDVGLVKDGWNGKRGSLYGVEVAVTMERARRLRNWVKDRPEKEVVLVSHGNFAHYLTGDVDEKGEQTTPWWINDEFRTFVFAPEDDEKEGAASASLLETEESVARRAHKET</sequence>
<dbReference type="CDD" id="cd07067">
    <property type="entry name" value="HP_PGM_like"/>
    <property type="match status" value="1"/>
</dbReference>
<dbReference type="Gene3D" id="3.40.50.1240">
    <property type="entry name" value="Phosphoglycerate mutase-like"/>
    <property type="match status" value="1"/>
</dbReference>
<comment type="caution">
    <text evidence="2">The sequence shown here is derived from an EMBL/GenBank/DDBJ whole genome shotgun (WGS) entry which is preliminary data.</text>
</comment>
<evidence type="ECO:0008006" key="4">
    <source>
        <dbReference type="Google" id="ProtNLM"/>
    </source>
</evidence>